<dbReference type="GO" id="GO:0004124">
    <property type="term" value="F:cysteine synthase activity"/>
    <property type="evidence" value="ECO:0007669"/>
    <property type="project" value="TreeGrafter"/>
</dbReference>
<dbReference type="SUPFAM" id="SSF53383">
    <property type="entry name" value="PLP-dependent transferases"/>
    <property type="match status" value="1"/>
</dbReference>
<dbReference type="GO" id="GO:0019346">
    <property type="term" value="P:transsulfuration"/>
    <property type="evidence" value="ECO:0007669"/>
    <property type="project" value="InterPro"/>
</dbReference>
<dbReference type="KEGG" id="hli:HLI_13815"/>
<dbReference type="EMBL" id="CP026118">
    <property type="protein sequence ID" value="QAS53189.1"/>
    <property type="molecule type" value="Genomic_DNA"/>
</dbReference>
<dbReference type="Proteomes" id="UP000287756">
    <property type="component" value="Chromosome"/>
</dbReference>
<evidence type="ECO:0000256" key="2">
    <source>
        <dbReference type="ARBA" id="ARBA00009077"/>
    </source>
</evidence>
<dbReference type="Pfam" id="PF01053">
    <property type="entry name" value="Cys_Met_Meta_PP"/>
    <property type="match status" value="1"/>
</dbReference>
<organism evidence="6 7">
    <name type="scientific">Halobacillus litoralis</name>
    <dbReference type="NCBI Taxonomy" id="45668"/>
    <lineage>
        <taxon>Bacteria</taxon>
        <taxon>Bacillati</taxon>
        <taxon>Bacillota</taxon>
        <taxon>Bacilli</taxon>
        <taxon>Bacillales</taxon>
        <taxon>Bacillaceae</taxon>
        <taxon>Halobacillus</taxon>
    </lineage>
</organism>
<gene>
    <name evidence="6" type="ORF">HLI_13815</name>
</gene>
<dbReference type="RefSeq" id="WP_128525467.1">
    <property type="nucleotide sequence ID" value="NZ_CANLVY010000001.1"/>
</dbReference>
<comment type="similarity">
    <text evidence="2 5">Belongs to the trans-sulfuration enzymes family.</text>
</comment>
<evidence type="ECO:0000256" key="1">
    <source>
        <dbReference type="ARBA" id="ARBA00001933"/>
    </source>
</evidence>
<dbReference type="Gene3D" id="3.40.640.10">
    <property type="entry name" value="Type I PLP-dependent aspartate aminotransferase-like (Major domain)"/>
    <property type="match status" value="1"/>
</dbReference>
<dbReference type="InterPro" id="IPR054542">
    <property type="entry name" value="Cys_met_metab_PP"/>
</dbReference>
<dbReference type="GO" id="GO:0006535">
    <property type="term" value="P:cysteine biosynthetic process from serine"/>
    <property type="evidence" value="ECO:0007669"/>
    <property type="project" value="TreeGrafter"/>
</dbReference>
<proteinExistence type="inferred from homology"/>
<evidence type="ECO:0000313" key="7">
    <source>
        <dbReference type="Proteomes" id="UP000287756"/>
    </source>
</evidence>
<dbReference type="CDD" id="cd00614">
    <property type="entry name" value="CGS_like"/>
    <property type="match status" value="1"/>
</dbReference>
<dbReference type="InterPro" id="IPR015424">
    <property type="entry name" value="PyrdxlP-dep_Trfase"/>
</dbReference>
<evidence type="ECO:0000256" key="4">
    <source>
        <dbReference type="ARBA" id="ARBA00022898"/>
    </source>
</evidence>
<sequence>MTQPFHTYGAETQLLHGGQEPDPTTGSRAVPIYQTTSYVFNDTTHAQNLFSLAEPGNIYTRIGNPTVDVFEQRIALLEDGAAAVATASGMSAITMAILNVAHAGDDIVTSTNLYGGTYNLFVHTLPRYGINVHFVDGNDSEAFNKAITPNTKAIFAETIGNPSLDVLDIEGVADVAHTHHIPLIIDNTFATPYVCKPIAWGADIVIHSATKWIGGHGTTIGGVIVDSGRFDWNHDKFPGFTEPDESYNGIRFGIDVGPAGFAIKLRVQLLRDLGACLSPQNAFLLLQGLETLHLRIKKHADQALEVAEYLKNHKGVEWVNYPGLTDHPTHQLAEKYFNYGYGSIVVFGIKGDREAGRKLIDHTTIWSHVANVGDAKSLIIHPASTTHQQLSEENLQKSGVKEELVRLSVGLESVEDLIHDLDCAIEHATGYSQPYGTAKNLAEKILVSSLSRSNEEIRQKVIAIIQSSDKSHGNEEKKLARLGFKVIPLQQVEDVIDLTSPVDIVYVDRLDEEILQIADSINPSLIWSQKPYKSESDHIFSGLNLYEAIITIQSGKDITTTLVSV</sequence>
<keyword evidence="3" id="KW-0808">Transferase</keyword>
<dbReference type="InterPro" id="IPR015422">
    <property type="entry name" value="PyrdxlP-dep_Trfase_small"/>
</dbReference>
<dbReference type="GO" id="GO:0071269">
    <property type="term" value="P:L-homocysteine biosynthetic process"/>
    <property type="evidence" value="ECO:0007669"/>
    <property type="project" value="TreeGrafter"/>
</dbReference>
<dbReference type="AlphaFoldDB" id="A0A410MEM2"/>
<dbReference type="GO" id="GO:0003961">
    <property type="term" value="F:O-acetylhomoserine aminocarboxypropyltransferase activity"/>
    <property type="evidence" value="ECO:0007669"/>
    <property type="project" value="TreeGrafter"/>
</dbReference>
<dbReference type="OrthoDB" id="9803887at2"/>
<keyword evidence="4 5" id="KW-0663">Pyridoxal phosphate</keyword>
<accession>A0A410MEM2</accession>
<name>A0A410MEM2_9BACI</name>
<evidence type="ECO:0000256" key="5">
    <source>
        <dbReference type="RuleBase" id="RU362118"/>
    </source>
</evidence>
<reference evidence="6 7" key="1">
    <citation type="submission" date="2018-01" db="EMBL/GenBank/DDBJ databases">
        <title>The whole genome sequencing and assembly of Halobacillus litoralis ERB031 strain.</title>
        <authorList>
            <person name="Lee S.-J."/>
            <person name="Park M.-K."/>
            <person name="Kim J.-Y."/>
            <person name="Lee Y.-J."/>
            <person name="Yi H."/>
            <person name="Bahn Y.-S."/>
            <person name="Kim J.F."/>
            <person name="Lee D.-W."/>
        </authorList>
    </citation>
    <scope>NUCLEOTIDE SEQUENCE [LARGE SCALE GENOMIC DNA]</scope>
    <source>
        <strain evidence="6 7">ERB 031</strain>
    </source>
</reference>
<comment type="cofactor">
    <cofactor evidence="1 5">
        <name>pyridoxal 5'-phosphate</name>
        <dbReference type="ChEBI" id="CHEBI:597326"/>
    </cofactor>
</comment>
<dbReference type="PANTHER" id="PTHR43797">
    <property type="entry name" value="HOMOCYSTEINE/CYSTEINE SYNTHASE"/>
    <property type="match status" value="1"/>
</dbReference>
<dbReference type="PROSITE" id="PS00868">
    <property type="entry name" value="CYS_MET_METAB_PP"/>
    <property type="match status" value="1"/>
</dbReference>
<dbReference type="PANTHER" id="PTHR43797:SF2">
    <property type="entry name" value="HOMOCYSTEINE_CYSTEINE SYNTHASE"/>
    <property type="match status" value="1"/>
</dbReference>
<protein>
    <submittedName>
        <fullName evidence="6">O-acetylhomoserine sulfhydrylase</fullName>
    </submittedName>
</protein>
<dbReference type="NCBIfam" id="TIGR01326">
    <property type="entry name" value="OAH_OAS_sulfhy"/>
    <property type="match status" value="1"/>
</dbReference>
<dbReference type="GO" id="GO:0005737">
    <property type="term" value="C:cytoplasm"/>
    <property type="evidence" value="ECO:0007669"/>
    <property type="project" value="TreeGrafter"/>
</dbReference>
<dbReference type="InterPro" id="IPR015421">
    <property type="entry name" value="PyrdxlP-dep_Trfase_major"/>
</dbReference>
<evidence type="ECO:0000256" key="3">
    <source>
        <dbReference type="ARBA" id="ARBA00022679"/>
    </source>
</evidence>
<dbReference type="GO" id="GO:0030170">
    <property type="term" value="F:pyridoxal phosphate binding"/>
    <property type="evidence" value="ECO:0007669"/>
    <property type="project" value="InterPro"/>
</dbReference>
<evidence type="ECO:0000313" key="6">
    <source>
        <dbReference type="EMBL" id="QAS53189.1"/>
    </source>
</evidence>
<dbReference type="FunFam" id="3.40.640.10:FF:000035">
    <property type="entry name" value="O-succinylhomoserine sulfhydrylase"/>
    <property type="match status" value="1"/>
</dbReference>
<dbReference type="InterPro" id="IPR000277">
    <property type="entry name" value="Cys/Met-Metab_PyrdxlP-dep_enz"/>
</dbReference>
<dbReference type="Gene3D" id="3.90.1150.10">
    <property type="entry name" value="Aspartate Aminotransferase, domain 1"/>
    <property type="match status" value="1"/>
</dbReference>
<dbReference type="InterPro" id="IPR006235">
    <property type="entry name" value="OAc-hSer/O-AcSer_sulfhydrylase"/>
</dbReference>